<evidence type="ECO:0000313" key="5">
    <source>
        <dbReference type="EMBL" id="PXW96116.1"/>
    </source>
</evidence>
<dbReference type="PROSITE" id="PS51832">
    <property type="entry name" value="HD_GYP"/>
    <property type="match status" value="1"/>
</dbReference>
<dbReference type="InterPro" id="IPR037522">
    <property type="entry name" value="HD_GYP_dom"/>
</dbReference>
<proteinExistence type="predicted"/>
<dbReference type="RefSeq" id="WP_110400545.1">
    <property type="nucleotide sequence ID" value="NZ_QJJS01000007.1"/>
</dbReference>
<protein>
    <submittedName>
        <fullName evidence="5">Response regulator RpfG family c-di-GMP phosphodiesterase</fullName>
    </submittedName>
</protein>
<evidence type="ECO:0000259" key="3">
    <source>
        <dbReference type="PROSITE" id="PS51831"/>
    </source>
</evidence>
<accession>A0A318H4I8</accession>
<comment type="caution">
    <text evidence="5">The sequence shown here is derived from an EMBL/GenBank/DDBJ whole genome shotgun (WGS) entry which is preliminary data.</text>
</comment>
<evidence type="ECO:0000313" key="6">
    <source>
        <dbReference type="Proteomes" id="UP000247811"/>
    </source>
</evidence>
<dbReference type="Pfam" id="PF00072">
    <property type="entry name" value="Response_reg"/>
    <property type="match status" value="1"/>
</dbReference>
<organism evidence="5 6">
    <name type="scientific">Sphaerotilus hippei</name>
    <dbReference type="NCBI Taxonomy" id="744406"/>
    <lineage>
        <taxon>Bacteria</taxon>
        <taxon>Pseudomonadati</taxon>
        <taxon>Pseudomonadota</taxon>
        <taxon>Betaproteobacteria</taxon>
        <taxon>Burkholderiales</taxon>
        <taxon>Sphaerotilaceae</taxon>
        <taxon>Sphaerotilus</taxon>
    </lineage>
</organism>
<dbReference type="InterPro" id="IPR003607">
    <property type="entry name" value="HD/PDEase_dom"/>
</dbReference>
<evidence type="ECO:0000259" key="4">
    <source>
        <dbReference type="PROSITE" id="PS51832"/>
    </source>
</evidence>
<dbReference type="CDD" id="cd17569">
    <property type="entry name" value="REC_HupR-like"/>
    <property type="match status" value="1"/>
</dbReference>
<dbReference type="PROSITE" id="PS50110">
    <property type="entry name" value="RESPONSE_REGULATORY"/>
    <property type="match status" value="1"/>
</dbReference>
<keyword evidence="6" id="KW-1185">Reference proteome</keyword>
<dbReference type="GO" id="GO:0000160">
    <property type="term" value="P:phosphorelay signal transduction system"/>
    <property type="evidence" value="ECO:0007669"/>
    <property type="project" value="InterPro"/>
</dbReference>
<dbReference type="PROSITE" id="PS51831">
    <property type="entry name" value="HD"/>
    <property type="match status" value="1"/>
</dbReference>
<dbReference type="GO" id="GO:0008081">
    <property type="term" value="F:phosphoric diester hydrolase activity"/>
    <property type="evidence" value="ECO:0007669"/>
    <property type="project" value="UniProtKB-ARBA"/>
</dbReference>
<dbReference type="CDD" id="cd00077">
    <property type="entry name" value="HDc"/>
    <property type="match status" value="1"/>
</dbReference>
<keyword evidence="1" id="KW-0597">Phosphoprotein</keyword>
<dbReference type="SMART" id="SM00471">
    <property type="entry name" value="HDc"/>
    <property type="match status" value="1"/>
</dbReference>
<dbReference type="SUPFAM" id="SSF109604">
    <property type="entry name" value="HD-domain/PDEase-like"/>
    <property type="match status" value="1"/>
</dbReference>
<dbReference type="Proteomes" id="UP000247811">
    <property type="component" value="Unassembled WGS sequence"/>
</dbReference>
<feature type="domain" description="HD" evidence="3">
    <location>
        <begin position="210"/>
        <end position="333"/>
    </location>
</feature>
<evidence type="ECO:0000256" key="1">
    <source>
        <dbReference type="PROSITE-ProRule" id="PRU00169"/>
    </source>
</evidence>
<gene>
    <name evidence="5" type="ORF">C7444_10722</name>
</gene>
<dbReference type="InterPro" id="IPR001789">
    <property type="entry name" value="Sig_transdc_resp-reg_receiver"/>
</dbReference>
<dbReference type="AlphaFoldDB" id="A0A318H4I8"/>
<name>A0A318H4I8_9BURK</name>
<feature type="domain" description="HD-GYP" evidence="4">
    <location>
        <begin position="188"/>
        <end position="384"/>
    </location>
</feature>
<dbReference type="PANTHER" id="PTHR45228">
    <property type="entry name" value="CYCLIC DI-GMP PHOSPHODIESTERASE TM_0186-RELATED"/>
    <property type="match status" value="1"/>
</dbReference>
<dbReference type="OrthoDB" id="9774747at2"/>
<sequence>MTETAPSGPPPPVADAPTVLLVDDEPSVLSALRRLFRPHGYRILQATGGPEGLELLGQHTVDLVISDMRMPVMDGARFLEAVRLHDPGIVRILLTGYADISSTVAAINRGEIHRYISKPWDDQDMLLVVREALSRRALERHNAELVALTQAQNDQLKALNQTLEGRVAARTAELEQVNAMLTRSFADLDSNFTLALTVFSGLMEMRQDGIAGHSRRVAALSRAIGQRLDLDAQTLQDIYLAALLHDIGKIGFPDRMLGKPVSTYGPEELSRYRRHPQDGEAALMPLARLQGAARIIRQHHERLDGLGFPDGLSGLEITLGARIVTVVSDYDGLISGNLAERRCTGDMALQALRGGIDTHYDRRVVQALADVLAERRTDDDRSAADIEARELQPGMVLAQDLLTSQGAILLTAGHVFDERIVRLVGEFANRLGGRLTLKIRSDSIAVPMAVRTPAHQGSTT</sequence>
<dbReference type="PANTHER" id="PTHR45228:SF8">
    <property type="entry name" value="TWO-COMPONENT RESPONSE REGULATOR-RELATED"/>
    <property type="match status" value="1"/>
</dbReference>
<feature type="modified residue" description="4-aspartylphosphate" evidence="1">
    <location>
        <position position="67"/>
    </location>
</feature>
<feature type="domain" description="Response regulatory" evidence="2">
    <location>
        <begin position="18"/>
        <end position="133"/>
    </location>
</feature>
<dbReference type="SMART" id="SM00448">
    <property type="entry name" value="REC"/>
    <property type="match status" value="1"/>
</dbReference>
<reference evidence="5 6" key="1">
    <citation type="submission" date="2018-05" db="EMBL/GenBank/DDBJ databases">
        <title>Genomic Encyclopedia of Type Strains, Phase IV (KMG-IV): sequencing the most valuable type-strain genomes for metagenomic binning, comparative biology and taxonomic classification.</title>
        <authorList>
            <person name="Goeker M."/>
        </authorList>
    </citation>
    <scope>NUCLEOTIDE SEQUENCE [LARGE SCALE GENOMIC DNA]</scope>
    <source>
        <strain evidence="5 6">DSM 566</strain>
    </source>
</reference>
<dbReference type="InterPro" id="IPR052020">
    <property type="entry name" value="Cyclic_di-GMP/3'3'-cGAMP_PDE"/>
</dbReference>
<evidence type="ECO:0000259" key="2">
    <source>
        <dbReference type="PROSITE" id="PS50110"/>
    </source>
</evidence>
<dbReference type="Gene3D" id="3.40.50.2300">
    <property type="match status" value="1"/>
</dbReference>
<dbReference type="InterPro" id="IPR011006">
    <property type="entry name" value="CheY-like_superfamily"/>
</dbReference>
<dbReference type="EMBL" id="QJJS01000007">
    <property type="protein sequence ID" value="PXW96116.1"/>
    <property type="molecule type" value="Genomic_DNA"/>
</dbReference>
<dbReference type="InterPro" id="IPR006674">
    <property type="entry name" value="HD_domain"/>
</dbReference>
<dbReference type="Pfam" id="PF13487">
    <property type="entry name" value="HD_5"/>
    <property type="match status" value="1"/>
</dbReference>
<dbReference type="Gene3D" id="1.10.3210.10">
    <property type="entry name" value="Hypothetical protein af1432"/>
    <property type="match status" value="1"/>
</dbReference>
<dbReference type="SUPFAM" id="SSF52172">
    <property type="entry name" value="CheY-like"/>
    <property type="match status" value="1"/>
</dbReference>